<feature type="domain" description="NADAR" evidence="2">
    <location>
        <begin position="8"/>
        <end position="195"/>
    </location>
</feature>
<accession>A0A2S6BZE4</accession>
<dbReference type="Pfam" id="PF08719">
    <property type="entry name" value="NADAR"/>
    <property type="match status" value="1"/>
</dbReference>
<dbReference type="NCBIfam" id="TIGR02464">
    <property type="entry name" value="ribofla_fusion"/>
    <property type="match status" value="1"/>
</dbReference>
<gene>
    <name evidence="3" type="ORF">CBER1_11437</name>
</gene>
<protein>
    <recommendedName>
        <fullName evidence="2">NADAR domain-containing protein</fullName>
    </recommendedName>
</protein>
<evidence type="ECO:0000259" key="2">
    <source>
        <dbReference type="Pfam" id="PF08719"/>
    </source>
</evidence>
<name>A0A2S6BZE4_9PEZI</name>
<reference evidence="4" key="1">
    <citation type="journal article" date="2017" name="bioRxiv">
        <title>Conservation of a gene cluster reveals novel cercosporin biosynthetic mechanisms and extends production to the genus Colletotrichum.</title>
        <authorList>
            <person name="de Jonge R."/>
            <person name="Ebert M.K."/>
            <person name="Huitt-Roehl C.R."/>
            <person name="Pal P."/>
            <person name="Suttle J.C."/>
            <person name="Spanner R.E."/>
            <person name="Neubauer J.D."/>
            <person name="Jurick W.M.II."/>
            <person name="Stott K.A."/>
            <person name="Secor G.A."/>
            <person name="Thomma B.P.H.J."/>
            <person name="Van de Peer Y."/>
            <person name="Townsend C.A."/>
            <person name="Bolton M.D."/>
        </authorList>
    </citation>
    <scope>NUCLEOTIDE SEQUENCE [LARGE SCALE GENOMIC DNA]</scope>
    <source>
        <strain evidence="4">CBS538.71</strain>
    </source>
</reference>
<dbReference type="SUPFAM" id="SSF143990">
    <property type="entry name" value="YbiA-like"/>
    <property type="match status" value="1"/>
</dbReference>
<dbReference type="AlphaFoldDB" id="A0A2S6BZE4"/>
<comment type="caution">
    <text evidence="3">The sequence shown here is derived from an EMBL/GenBank/DDBJ whole genome shotgun (WGS) entry which is preliminary data.</text>
</comment>
<dbReference type="InterPro" id="IPR037238">
    <property type="entry name" value="YbiA-like_sf"/>
</dbReference>
<dbReference type="Proteomes" id="UP000237631">
    <property type="component" value="Unassembled WGS sequence"/>
</dbReference>
<evidence type="ECO:0000256" key="1">
    <source>
        <dbReference type="SAM" id="MobiDB-lite"/>
    </source>
</evidence>
<evidence type="ECO:0000313" key="4">
    <source>
        <dbReference type="Proteomes" id="UP000237631"/>
    </source>
</evidence>
<dbReference type="InterPro" id="IPR012816">
    <property type="entry name" value="NADAR"/>
</dbReference>
<evidence type="ECO:0000313" key="3">
    <source>
        <dbReference type="EMBL" id="PPJ52839.1"/>
    </source>
</evidence>
<dbReference type="EMBL" id="PNEN01001653">
    <property type="protein sequence ID" value="PPJ52839.1"/>
    <property type="molecule type" value="Genomic_DNA"/>
</dbReference>
<feature type="region of interest" description="Disordered" evidence="1">
    <location>
        <begin position="59"/>
        <end position="78"/>
    </location>
</feature>
<proteinExistence type="predicted"/>
<dbReference type="STRING" id="357750.A0A2S6BZE4"/>
<dbReference type="CDD" id="cd15457">
    <property type="entry name" value="NADAR"/>
    <property type="match status" value="1"/>
</dbReference>
<dbReference type="OrthoDB" id="206452at2759"/>
<keyword evidence="4" id="KW-1185">Reference proteome</keyword>
<dbReference type="Gene3D" id="1.10.357.40">
    <property type="entry name" value="YbiA-like"/>
    <property type="match status" value="1"/>
</dbReference>
<organism evidence="3 4">
    <name type="scientific">Cercospora berteroae</name>
    <dbReference type="NCBI Taxonomy" id="357750"/>
    <lineage>
        <taxon>Eukaryota</taxon>
        <taxon>Fungi</taxon>
        <taxon>Dikarya</taxon>
        <taxon>Ascomycota</taxon>
        <taxon>Pezizomycotina</taxon>
        <taxon>Dothideomycetes</taxon>
        <taxon>Dothideomycetidae</taxon>
        <taxon>Mycosphaerellales</taxon>
        <taxon>Mycosphaerellaceae</taxon>
        <taxon>Cercospora</taxon>
    </lineage>
</organism>
<sequence>MTETEPIFFWRETESNGFLCQYYPATFCNTNDPEDQQHEFSCAEQWMMYNKALILATPDPSEASKKPTKGATKPAQASFDEGRRKLPEMILTEKKPDKQKYMVQIVPFTKIGKKKYDATKSEIVVIGNYYKFSQNPELKKLLMATGERELFEAAPNDRVWGIGFKAEDAKKHTDRTSWGSNLLGIALMTVRERLRAEEAEEQGDSNV</sequence>